<evidence type="ECO:0000259" key="2">
    <source>
        <dbReference type="Pfam" id="PF10536"/>
    </source>
</evidence>
<dbReference type="Pfam" id="PF10536">
    <property type="entry name" value="PMD"/>
    <property type="match status" value="1"/>
</dbReference>
<dbReference type="PANTHER" id="PTHR46033">
    <property type="entry name" value="PROTEIN MAIN-LIKE 2"/>
    <property type="match status" value="1"/>
</dbReference>
<accession>A0A7J7NXG7</accession>
<dbReference type="Proteomes" id="UP000541444">
    <property type="component" value="Unassembled WGS sequence"/>
</dbReference>
<keyword evidence="4" id="KW-1185">Reference proteome</keyword>
<evidence type="ECO:0000313" key="3">
    <source>
        <dbReference type="EMBL" id="KAF6171672.1"/>
    </source>
</evidence>
<proteinExistence type="predicted"/>
<dbReference type="GO" id="GO:0010073">
    <property type="term" value="P:meristem maintenance"/>
    <property type="evidence" value="ECO:0007669"/>
    <property type="project" value="InterPro"/>
</dbReference>
<dbReference type="PANTHER" id="PTHR46033:SF1">
    <property type="entry name" value="PROTEIN MAIN-LIKE 2"/>
    <property type="match status" value="1"/>
</dbReference>
<organism evidence="3 4">
    <name type="scientific">Kingdonia uniflora</name>
    <dbReference type="NCBI Taxonomy" id="39325"/>
    <lineage>
        <taxon>Eukaryota</taxon>
        <taxon>Viridiplantae</taxon>
        <taxon>Streptophyta</taxon>
        <taxon>Embryophyta</taxon>
        <taxon>Tracheophyta</taxon>
        <taxon>Spermatophyta</taxon>
        <taxon>Magnoliopsida</taxon>
        <taxon>Ranunculales</taxon>
        <taxon>Circaeasteraceae</taxon>
        <taxon>Kingdonia</taxon>
    </lineage>
</organism>
<feature type="region of interest" description="Disordered" evidence="1">
    <location>
        <begin position="59"/>
        <end position="79"/>
    </location>
</feature>
<dbReference type="InterPro" id="IPR019557">
    <property type="entry name" value="AminoTfrase-like_pln_mobile"/>
</dbReference>
<evidence type="ECO:0000313" key="4">
    <source>
        <dbReference type="Proteomes" id="UP000541444"/>
    </source>
</evidence>
<feature type="domain" description="Aminotransferase-like plant mobile" evidence="2">
    <location>
        <begin position="227"/>
        <end position="301"/>
    </location>
</feature>
<dbReference type="InterPro" id="IPR044824">
    <property type="entry name" value="MAIN-like"/>
</dbReference>
<gene>
    <name evidence="3" type="ORF">GIB67_042187</name>
</gene>
<protein>
    <recommendedName>
        <fullName evidence="2">Aminotransferase-like plant mobile domain-containing protein</fullName>
    </recommendedName>
</protein>
<sequence length="634" mass="71758">MPSKFLFQQSQQGRDSYGPVEIVEKGILKVSALPRGYSSSEIAHGATTAGLTLKTYTMNKKVPPTASNKRKRESARKGDLVTYKRKKKTIDPSTVVPLNTIDSVNKGVSEGVNILIESAAGMNILQGSEFENESAQAGLGAQPSLPNVCPDFNENIPIFGGYSEGEGTTRNDDLHFVDIITIIVQEKLLIRVHHHQSTWDLRKEPQVVQDFVKLKGLDRIGAISYNYYNSALISTFVERWQPENNSFHFKWGKMTPTLDDVEQLVGLPADGDATVIGGTWGFSAILEVFENNLLQDLNVFKSLKVGGAVNSLSLKKLKEYYAYRLEKVLRDRTAAAAKKNKGLTARSVARAYFIDKRDSPHAFKEVTFFYGALASLDHVQPYYPNKVVRQFNREQGIPTKRLLIVVSNLWTAKVARKFSPKYEWVDCFSSQKWKEFTLKKADRRRRVREGPLLCTEAYLEWFTSVSWTTICPIIVDLAANDSRIHQRKPASVNEHGDTPVYQSEDIAEQYDTSTSECDLLKETIEQMKAEIKLRCVVDEQCVLEFADLPRQLDVKYKEIETLKAVNTILMEQIDMQLPPATPPVLDTTLTKKYEDLLAAHEDVKKKLIAKEDFRQKLVNAEEMMKSLEANNIEW</sequence>
<feature type="non-terminal residue" evidence="3">
    <location>
        <position position="1"/>
    </location>
</feature>
<comment type="caution">
    <text evidence="3">The sequence shown here is derived from an EMBL/GenBank/DDBJ whole genome shotgun (WGS) entry which is preliminary data.</text>
</comment>
<evidence type="ECO:0000256" key="1">
    <source>
        <dbReference type="SAM" id="MobiDB-lite"/>
    </source>
</evidence>
<dbReference type="AlphaFoldDB" id="A0A7J7NXG7"/>
<name>A0A7J7NXG7_9MAGN</name>
<dbReference type="EMBL" id="JACGCM010000465">
    <property type="protein sequence ID" value="KAF6171672.1"/>
    <property type="molecule type" value="Genomic_DNA"/>
</dbReference>
<reference evidence="3 4" key="1">
    <citation type="journal article" date="2020" name="IScience">
        <title>Genome Sequencing of the Endangered Kingdonia uniflora (Circaeasteraceae, Ranunculales) Reveals Potential Mechanisms of Evolutionary Specialization.</title>
        <authorList>
            <person name="Sun Y."/>
            <person name="Deng T."/>
            <person name="Zhang A."/>
            <person name="Moore M.J."/>
            <person name="Landis J.B."/>
            <person name="Lin N."/>
            <person name="Zhang H."/>
            <person name="Zhang X."/>
            <person name="Huang J."/>
            <person name="Zhang X."/>
            <person name="Sun H."/>
            <person name="Wang H."/>
        </authorList>
    </citation>
    <scope>NUCLEOTIDE SEQUENCE [LARGE SCALE GENOMIC DNA]</scope>
    <source>
        <strain evidence="3">TB1705</strain>
        <tissue evidence="3">Leaf</tissue>
    </source>
</reference>